<keyword evidence="3" id="KW-1185">Reference proteome</keyword>
<proteinExistence type="predicted"/>
<evidence type="ECO:0008006" key="4">
    <source>
        <dbReference type="Google" id="ProtNLM"/>
    </source>
</evidence>
<feature type="compositionally biased region" description="Low complexity" evidence="1">
    <location>
        <begin position="79"/>
        <end position="94"/>
    </location>
</feature>
<feature type="region of interest" description="Disordered" evidence="1">
    <location>
        <begin position="79"/>
        <end position="101"/>
    </location>
</feature>
<dbReference type="Proteomes" id="UP000070810">
    <property type="component" value="Unassembled WGS sequence"/>
</dbReference>
<dbReference type="PATRIC" id="fig|1079994.3.peg.114"/>
<gene>
    <name evidence="2" type="ORF">NS354_02085</name>
</gene>
<organism evidence="2 3">
    <name type="scientific">Leucobacter chromiiresistens</name>
    <dbReference type="NCBI Taxonomy" id="1079994"/>
    <lineage>
        <taxon>Bacteria</taxon>
        <taxon>Bacillati</taxon>
        <taxon>Actinomycetota</taxon>
        <taxon>Actinomycetes</taxon>
        <taxon>Micrococcales</taxon>
        <taxon>Microbacteriaceae</taxon>
        <taxon>Leucobacter</taxon>
    </lineage>
</organism>
<dbReference type="AlphaFoldDB" id="A0A147ERB6"/>
<dbReference type="InterPro" id="IPR023393">
    <property type="entry name" value="START-like_dom_sf"/>
</dbReference>
<dbReference type="Gene3D" id="3.30.530.20">
    <property type="match status" value="1"/>
</dbReference>
<evidence type="ECO:0000313" key="3">
    <source>
        <dbReference type="Proteomes" id="UP000070810"/>
    </source>
</evidence>
<comment type="caution">
    <text evidence="2">The sequence shown here is derived from an EMBL/GenBank/DDBJ whole genome shotgun (WGS) entry which is preliminary data.</text>
</comment>
<dbReference type="OrthoDB" id="7428016at2"/>
<dbReference type="RefSeq" id="WP_058592952.1">
    <property type="nucleotide sequence ID" value="NZ_LDRK01000010.1"/>
</dbReference>
<evidence type="ECO:0000313" key="2">
    <source>
        <dbReference type="EMBL" id="KTR87102.1"/>
    </source>
</evidence>
<dbReference type="EMBL" id="LDRK01000010">
    <property type="protein sequence ID" value="KTR87102.1"/>
    <property type="molecule type" value="Genomic_DNA"/>
</dbReference>
<dbReference type="SUPFAM" id="SSF55961">
    <property type="entry name" value="Bet v1-like"/>
    <property type="match status" value="1"/>
</dbReference>
<protein>
    <recommendedName>
        <fullName evidence="4">Polyketide cyclase / dehydrase and lipid transport</fullName>
    </recommendedName>
</protein>
<evidence type="ECO:0000256" key="1">
    <source>
        <dbReference type="SAM" id="MobiDB-lite"/>
    </source>
</evidence>
<accession>A0A147ERB6</accession>
<name>A0A147ERB6_9MICO</name>
<sequence>MRIRTEFEADCPPEAAWRALHDPSVATQLYAPLLVMRPETAFPETLGTGTEMRTRLRALGVLPVGSQLIRITDLAAPTGPAPAGTAPAGTAPAAWPRTMRDHGRPLSGPLAVLTEWRHEMTVSRSRASQHRAVWTDELHIGGALAPLFRPVLALMWRWRGRKLKRLSRDWR</sequence>
<reference evidence="2 3" key="1">
    <citation type="journal article" date="2016" name="Front. Microbiol.">
        <title>Genomic Resource of Rice Seed Associated Bacteria.</title>
        <authorList>
            <person name="Midha S."/>
            <person name="Bansal K."/>
            <person name="Sharma S."/>
            <person name="Kumar N."/>
            <person name="Patil P.P."/>
            <person name="Chaudhry V."/>
            <person name="Patil P.B."/>
        </authorList>
    </citation>
    <scope>NUCLEOTIDE SEQUENCE [LARGE SCALE GENOMIC DNA]</scope>
    <source>
        <strain evidence="2 3">NS354</strain>
    </source>
</reference>